<dbReference type="AlphaFoldDB" id="A0A2S9GT18"/>
<keyword evidence="3" id="KW-1185">Reference proteome</keyword>
<evidence type="ECO:0000313" key="2">
    <source>
        <dbReference type="EMBL" id="PRC90864.1"/>
    </source>
</evidence>
<feature type="region of interest" description="Disordered" evidence="1">
    <location>
        <begin position="253"/>
        <end position="275"/>
    </location>
</feature>
<dbReference type="Proteomes" id="UP000237839">
    <property type="component" value="Unassembled WGS sequence"/>
</dbReference>
<sequence length="275" mass="29971">MPTSKFFRVATEGATTDGRVIDRATITQLAQSFNPKTYGARIWMEHIRGMTADSIFKAYGDVVAVKADEVETDTGKKLALFAQISPTPDLIAMSKARQKIYTSLEINPKFSDTGLPYLVGLGITDSPASLGTDILTFSAQQGENSPFAARKQNPDNFYTEAVEITVEFDDKPTDPDTGKLTTTLKNLFKKITTSDAAQDARFAELSTAIETVAQHVVTELDSYASQLTQIATLEKTITDLHNNFTAFKQLMDTQDSNPDQRPPAIGGPGTILTDC</sequence>
<dbReference type="InterPro" id="IPR009228">
    <property type="entry name" value="Capsid_scaffold_GpO"/>
</dbReference>
<name>A0A2S9GT18_9BURK</name>
<dbReference type="OrthoDB" id="5625143at2"/>
<evidence type="ECO:0000313" key="3">
    <source>
        <dbReference type="Proteomes" id="UP000237839"/>
    </source>
</evidence>
<reference evidence="2 3" key="1">
    <citation type="submission" date="2018-02" db="EMBL/GenBank/DDBJ databases">
        <title>Solimicrobium silvestre gen. nov., sp. nov., isolated from alpine forest soil.</title>
        <authorList>
            <person name="Margesin R."/>
            <person name="Albuquerque L."/>
            <person name="Zhang D.-C."/>
            <person name="Froufe H.J.C."/>
            <person name="Severino R."/>
            <person name="Roxo I."/>
            <person name="Egas C."/>
            <person name="Da Costa M.S."/>
        </authorList>
    </citation>
    <scope>NUCLEOTIDE SEQUENCE [LARGE SCALE GENOMIC DNA]</scope>
    <source>
        <strain evidence="2 3">S20-91</strain>
    </source>
</reference>
<gene>
    <name evidence="2" type="ORF">S2091_4445</name>
</gene>
<dbReference type="RefSeq" id="WP_105534172.1">
    <property type="nucleotide sequence ID" value="NZ_PUGF01000034.1"/>
</dbReference>
<evidence type="ECO:0000256" key="1">
    <source>
        <dbReference type="SAM" id="MobiDB-lite"/>
    </source>
</evidence>
<accession>A0A2S9GT18</accession>
<protein>
    <submittedName>
        <fullName evidence="2">Phage capsid scaffolding protein (GPO) serine peptidase</fullName>
    </submittedName>
</protein>
<proteinExistence type="predicted"/>
<dbReference type="Pfam" id="PF05929">
    <property type="entry name" value="Phage_GPO"/>
    <property type="match status" value="1"/>
</dbReference>
<comment type="caution">
    <text evidence="2">The sequence shown here is derived from an EMBL/GenBank/DDBJ whole genome shotgun (WGS) entry which is preliminary data.</text>
</comment>
<organism evidence="2 3">
    <name type="scientific">Solimicrobium silvestre</name>
    <dbReference type="NCBI Taxonomy" id="2099400"/>
    <lineage>
        <taxon>Bacteria</taxon>
        <taxon>Pseudomonadati</taxon>
        <taxon>Pseudomonadota</taxon>
        <taxon>Betaproteobacteria</taxon>
        <taxon>Burkholderiales</taxon>
        <taxon>Oxalobacteraceae</taxon>
        <taxon>Solimicrobium</taxon>
    </lineage>
</organism>
<dbReference type="EMBL" id="PUGF01000034">
    <property type="protein sequence ID" value="PRC90864.1"/>
    <property type="molecule type" value="Genomic_DNA"/>
</dbReference>